<organism evidence="1 2">
    <name type="scientific">Cirrhinus molitorella</name>
    <name type="common">mud carp</name>
    <dbReference type="NCBI Taxonomy" id="172907"/>
    <lineage>
        <taxon>Eukaryota</taxon>
        <taxon>Metazoa</taxon>
        <taxon>Chordata</taxon>
        <taxon>Craniata</taxon>
        <taxon>Vertebrata</taxon>
        <taxon>Euteleostomi</taxon>
        <taxon>Actinopterygii</taxon>
        <taxon>Neopterygii</taxon>
        <taxon>Teleostei</taxon>
        <taxon>Ostariophysi</taxon>
        <taxon>Cypriniformes</taxon>
        <taxon>Cyprinidae</taxon>
        <taxon>Labeoninae</taxon>
        <taxon>Labeonini</taxon>
        <taxon>Cirrhinus</taxon>
    </lineage>
</organism>
<evidence type="ECO:0000313" key="2">
    <source>
        <dbReference type="Proteomes" id="UP001558613"/>
    </source>
</evidence>
<proteinExistence type="predicted"/>
<evidence type="ECO:0000313" key="1">
    <source>
        <dbReference type="EMBL" id="KAL1258245.1"/>
    </source>
</evidence>
<dbReference type="EMBL" id="JAYMGO010000017">
    <property type="protein sequence ID" value="KAL1258245.1"/>
    <property type="molecule type" value="Genomic_DNA"/>
</dbReference>
<name>A0ABR3LZD7_9TELE</name>
<keyword evidence="2" id="KW-1185">Reference proteome</keyword>
<reference evidence="1 2" key="1">
    <citation type="submission" date="2023-09" db="EMBL/GenBank/DDBJ databases">
        <authorList>
            <person name="Wang M."/>
        </authorList>
    </citation>
    <scope>NUCLEOTIDE SEQUENCE [LARGE SCALE GENOMIC DNA]</scope>
    <source>
        <strain evidence="1">GT-2023</strain>
        <tissue evidence="1">Liver</tissue>
    </source>
</reference>
<accession>A0ABR3LZD7</accession>
<dbReference type="Proteomes" id="UP001558613">
    <property type="component" value="Unassembled WGS sequence"/>
</dbReference>
<gene>
    <name evidence="1" type="ORF">QQF64_011489</name>
</gene>
<comment type="caution">
    <text evidence="1">The sequence shown here is derived from an EMBL/GenBank/DDBJ whole genome shotgun (WGS) entry which is preliminary data.</text>
</comment>
<sequence length="144" mass="15480">MVDYVLLKTIVPEALHYRHREKGRKKEGSENDCGSAGGPMLMNRWCGRGKVKPVRVGVSGTPCCVDRCADGRSSSPACSAKPVACVQNALIYPSLFFVIFGLAYGQPNCVSPRKITSSPLCRICSPPCVLQNNVAEFCVTLGSV</sequence>
<protein>
    <submittedName>
        <fullName evidence="1">Uncharacterized protein</fullName>
    </submittedName>
</protein>